<proteinExistence type="predicted"/>
<feature type="signal peptide" evidence="1">
    <location>
        <begin position="1"/>
        <end position="21"/>
    </location>
</feature>
<accession>A0A1G6Y7P8</accession>
<dbReference type="RefSeq" id="WP_091243645.1">
    <property type="nucleotide sequence ID" value="NZ_FNAG01000009.1"/>
</dbReference>
<evidence type="ECO:0000256" key="1">
    <source>
        <dbReference type="SAM" id="SignalP"/>
    </source>
</evidence>
<protein>
    <submittedName>
        <fullName evidence="2">Uncharacterized protein</fullName>
    </submittedName>
</protein>
<sequence>MKLSLLVACTIALMTASAARAHSELPSDDWCADGRPVPVGSFEVYADTLVADRERDATCSAGGKGLAKDCGQFDDDYETSSERARAICSAHGYTASGHLGSVIAVVQSPDTYLHADHHRLYRAEHGLRGLCVRCERPLRTLPSSKHRD</sequence>
<name>A0A1G6Y7P8_9GAMM</name>
<reference evidence="2 3" key="1">
    <citation type="submission" date="2016-10" db="EMBL/GenBank/DDBJ databases">
        <authorList>
            <person name="de Groot N.N."/>
        </authorList>
    </citation>
    <scope>NUCLEOTIDE SEQUENCE [LARGE SCALE GENOMIC DNA]</scope>
    <source>
        <strain evidence="2 3">DSM 16957</strain>
    </source>
</reference>
<dbReference type="OrthoDB" id="6025969at2"/>
<keyword evidence="1" id="KW-0732">Signal</keyword>
<evidence type="ECO:0000313" key="3">
    <source>
        <dbReference type="Proteomes" id="UP000199603"/>
    </source>
</evidence>
<organism evidence="2 3">
    <name type="scientific">Aquimonas voraii</name>
    <dbReference type="NCBI Taxonomy" id="265719"/>
    <lineage>
        <taxon>Bacteria</taxon>
        <taxon>Pseudomonadati</taxon>
        <taxon>Pseudomonadota</taxon>
        <taxon>Gammaproteobacteria</taxon>
        <taxon>Lysobacterales</taxon>
        <taxon>Lysobacteraceae</taxon>
        <taxon>Aquimonas</taxon>
    </lineage>
</organism>
<dbReference type="AlphaFoldDB" id="A0A1G6Y7P8"/>
<dbReference type="Proteomes" id="UP000199603">
    <property type="component" value="Unassembled WGS sequence"/>
</dbReference>
<evidence type="ECO:0000313" key="2">
    <source>
        <dbReference type="EMBL" id="SDD86312.1"/>
    </source>
</evidence>
<gene>
    <name evidence="2" type="ORF">SAMN04488509_10911</name>
</gene>
<dbReference type="EMBL" id="FNAG01000009">
    <property type="protein sequence ID" value="SDD86312.1"/>
    <property type="molecule type" value="Genomic_DNA"/>
</dbReference>
<keyword evidence="3" id="KW-1185">Reference proteome</keyword>
<feature type="chain" id="PRO_5011455038" evidence="1">
    <location>
        <begin position="22"/>
        <end position="148"/>
    </location>
</feature>